<reference evidence="3" key="1">
    <citation type="submission" date="2017-09" db="EMBL/GenBank/DDBJ databases">
        <title>Depth-based differentiation of microbial function through sediment-hosted aquifers and enrichment of novel symbionts in the deep terrestrial subsurface.</title>
        <authorList>
            <person name="Probst A.J."/>
            <person name="Ladd B."/>
            <person name="Jarett J.K."/>
            <person name="Geller-Mcgrath D.E."/>
            <person name="Sieber C.M.K."/>
            <person name="Emerson J.B."/>
            <person name="Anantharaman K."/>
            <person name="Thomas B.C."/>
            <person name="Malmstrom R."/>
            <person name="Stieglmeier M."/>
            <person name="Klingl A."/>
            <person name="Woyke T."/>
            <person name="Ryan C.M."/>
            <person name="Banfield J.F."/>
        </authorList>
    </citation>
    <scope>NUCLEOTIDE SEQUENCE [LARGE SCALE GENOMIC DNA]</scope>
</reference>
<gene>
    <name evidence="2" type="ORF">COV05_00200</name>
</gene>
<comment type="caution">
    <text evidence="2">The sequence shown here is derived from an EMBL/GenBank/DDBJ whole genome shotgun (WGS) entry which is preliminary data.</text>
</comment>
<sequence length="140" mass="15793">MRYYHRHSFFPFVIVLLSILLAGFMFWTLREDSPQTSTPSEDVVLVDAGAYQADLSNILQTFDERFSSAENDGEKLVVAETALASLLLLRVPVEYKDLHIELAVAFNQIQTALKGEEPSAVESLLAKIEVLRGEYSWLVQ</sequence>
<feature type="transmembrane region" description="Helical" evidence="1">
    <location>
        <begin position="9"/>
        <end position="29"/>
    </location>
</feature>
<dbReference type="AlphaFoldDB" id="A0A2M8LIH9"/>
<dbReference type="EMBL" id="PFEU01000002">
    <property type="protein sequence ID" value="PJE77259.1"/>
    <property type="molecule type" value="Genomic_DNA"/>
</dbReference>
<keyword evidence="1" id="KW-1133">Transmembrane helix</keyword>
<organism evidence="2 3">
    <name type="scientific">Candidatus Uhrbacteria bacterium CG10_big_fil_rev_8_21_14_0_10_48_16</name>
    <dbReference type="NCBI Taxonomy" id="1975038"/>
    <lineage>
        <taxon>Bacteria</taxon>
        <taxon>Candidatus Uhriibacteriota</taxon>
    </lineage>
</organism>
<protein>
    <submittedName>
        <fullName evidence="2">Uncharacterized protein</fullName>
    </submittedName>
</protein>
<keyword evidence="1" id="KW-0472">Membrane</keyword>
<evidence type="ECO:0000313" key="3">
    <source>
        <dbReference type="Proteomes" id="UP000231436"/>
    </source>
</evidence>
<evidence type="ECO:0000313" key="2">
    <source>
        <dbReference type="EMBL" id="PJE77259.1"/>
    </source>
</evidence>
<keyword evidence="1" id="KW-0812">Transmembrane</keyword>
<name>A0A2M8LIH9_9BACT</name>
<accession>A0A2M8LIH9</accession>
<proteinExistence type="predicted"/>
<evidence type="ECO:0000256" key="1">
    <source>
        <dbReference type="SAM" id="Phobius"/>
    </source>
</evidence>
<dbReference type="Proteomes" id="UP000231436">
    <property type="component" value="Unassembled WGS sequence"/>
</dbReference>